<dbReference type="InterPro" id="IPR036291">
    <property type="entry name" value="NAD(P)-bd_dom_sf"/>
</dbReference>
<dbReference type="Pfam" id="PF03807">
    <property type="entry name" value="F420_oxidored"/>
    <property type="match status" value="1"/>
</dbReference>
<gene>
    <name evidence="3" type="ORF">EVC35_00270</name>
</gene>
<accession>A0AAJ1R7B5</accession>
<protein>
    <submittedName>
        <fullName evidence="3">Diguanylate cyclase</fullName>
    </submittedName>
</protein>
<reference evidence="3" key="1">
    <citation type="submission" date="2019-01" db="EMBL/GenBank/DDBJ databases">
        <title>Oenococcus sicerae UCMA17102.</title>
        <authorList>
            <person name="Cousin F.J."/>
            <person name="Le Guellec R."/>
            <person name="Cretenet M."/>
        </authorList>
    </citation>
    <scope>NUCLEOTIDE SEQUENCE</scope>
    <source>
        <strain evidence="3">UCMA17102</strain>
    </source>
</reference>
<evidence type="ECO:0000313" key="3">
    <source>
        <dbReference type="EMBL" id="MDN6899444.1"/>
    </source>
</evidence>
<evidence type="ECO:0000256" key="1">
    <source>
        <dbReference type="ARBA" id="ARBA00023002"/>
    </source>
</evidence>
<evidence type="ECO:0000313" key="4">
    <source>
        <dbReference type="Proteomes" id="UP001167919"/>
    </source>
</evidence>
<sequence length="189" mass="19611">MKISIFGHGNMGKAIGENFTKAGNEVEFIGHDSAADAFGEIVILAVPYSSITDIIGKYADKLANKLVVDITNPVDFASFDSLVVPADSSAAAEIAAKLPNSIVAKAFNTNFAATLTSKKVANKETTTVLIASDDNDAKTKFISALSGSGLKVINTGGLKRARELEAAGFLAMTLAASEQIGWDGGLTVL</sequence>
<dbReference type="GO" id="GO:0016491">
    <property type="term" value="F:oxidoreductase activity"/>
    <property type="evidence" value="ECO:0007669"/>
    <property type="project" value="UniProtKB-KW"/>
</dbReference>
<comment type="caution">
    <text evidence="3">The sequence shown here is derived from an EMBL/GenBank/DDBJ whole genome shotgun (WGS) entry which is preliminary data.</text>
</comment>
<dbReference type="InterPro" id="IPR028939">
    <property type="entry name" value="P5C_Rdtase_cat_N"/>
</dbReference>
<dbReference type="PANTHER" id="PTHR14239:SF10">
    <property type="entry name" value="REDUCTASE"/>
    <property type="match status" value="1"/>
</dbReference>
<dbReference type="EMBL" id="SDWY01000001">
    <property type="protein sequence ID" value="MDN6899444.1"/>
    <property type="molecule type" value="Genomic_DNA"/>
</dbReference>
<dbReference type="PANTHER" id="PTHR14239">
    <property type="entry name" value="DUDULIN-RELATED"/>
    <property type="match status" value="1"/>
</dbReference>
<dbReference type="InterPro" id="IPR051267">
    <property type="entry name" value="STEAP_metalloreductase"/>
</dbReference>
<evidence type="ECO:0000259" key="2">
    <source>
        <dbReference type="Pfam" id="PF03807"/>
    </source>
</evidence>
<dbReference type="SUPFAM" id="SSF51735">
    <property type="entry name" value="NAD(P)-binding Rossmann-fold domains"/>
    <property type="match status" value="1"/>
</dbReference>
<dbReference type="Proteomes" id="UP001167919">
    <property type="component" value="Unassembled WGS sequence"/>
</dbReference>
<proteinExistence type="predicted"/>
<dbReference type="RefSeq" id="WP_301710796.1">
    <property type="nucleotide sequence ID" value="NZ_SDWY01000001.1"/>
</dbReference>
<dbReference type="AlphaFoldDB" id="A0AAJ1R7B5"/>
<name>A0AAJ1R7B5_9LACO</name>
<dbReference type="Gene3D" id="3.40.50.720">
    <property type="entry name" value="NAD(P)-binding Rossmann-like Domain"/>
    <property type="match status" value="1"/>
</dbReference>
<feature type="domain" description="Pyrroline-5-carboxylate reductase catalytic N-terminal" evidence="2">
    <location>
        <begin position="38"/>
        <end position="73"/>
    </location>
</feature>
<keyword evidence="1" id="KW-0560">Oxidoreductase</keyword>
<organism evidence="3 4">
    <name type="scientific">Oenococcus sicerae</name>
    <dbReference type="NCBI Taxonomy" id="2203724"/>
    <lineage>
        <taxon>Bacteria</taxon>
        <taxon>Bacillati</taxon>
        <taxon>Bacillota</taxon>
        <taxon>Bacilli</taxon>
        <taxon>Lactobacillales</taxon>
        <taxon>Lactobacillaceae</taxon>
        <taxon>Oenococcus</taxon>
    </lineage>
</organism>